<reference evidence="3" key="1">
    <citation type="journal article" date="2023" name="G3 (Bethesda)">
        <title>Whole genome assembly and annotation of the endangered Caribbean coral Acropora cervicornis.</title>
        <authorList>
            <person name="Selwyn J.D."/>
            <person name="Vollmer S.V."/>
        </authorList>
    </citation>
    <scope>NUCLEOTIDE SEQUENCE</scope>
    <source>
        <strain evidence="3">K2</strain>
    </source>
</reference>
<name>A0AAD9QVL5_ACRCE</name>
<keyword evidence="4" id="KW-1185">Reference proteome</keyword>
<protein>
    <submittedName>
        <fullName evidence="3">Rho GTPase-activating protein 35</fullName>
    </submittedName>
</protein>
<dbReference type="PROSITE" id="PS50238">
    <property type="entry name" value="RHOGAP"/>
    <property type="match status" value="1"/>
</dbReference>
<dbReference type="SUPFAM" id="SSF48350">
    <property type="entry name" value="GTPase activation domain, GAP"/>
    <property type="match status" value="1"/>
</dbReference>
<organism evidence="3 4">
    <name type="scientific">Acropora cervicornis</name>
    <name type="common">Staghorn coral</name>
    <dbReference type="NCBI Taxonomy" id="6130"/>
    <lineage>
        <taxon>Eukaryota</taxon>
        <taxon>Metazoa</taxon>
        <taxon>Cnidaria</taxon>
        <taxon>Anthozoa</taxon>
        <taxon>Hexacorallia</taxon>
        <taxon>Scleractinia</taxon>
        <taxon>Astrocoeniina</taxon>
        <taxon>Acroporidae</taxon>
        <taxon>Acropora</taxon>
    </lineage>
</organism>
<accession>A0AAD9QVL5</accession>
<evidence type="ECO:0000256" key="1">
    <source>
        <dbReference type="SAM" id="MobiDB-lite"/>
    </source>
</evidence>
<dbReference type="PANTHER" id="PTHR46005:SF4">
    <property type="entry name" value="RHO GTPASE-ACTIVATING PROTEIN 190"/>
    <property type="match status" value="1"/>
</dbReference>
<dbReference type="InterPro" id="IPR000198">
    <property type="entry name" value="RhoGAP_dom"/>
</dbReference>
<dbReference type="Proteomes" id="UP001249851">
    <property type="component" value="Unassembled WGS sequence"/>
</dbReference>
<dbReference type="SMART" id="SM00324">
    <property type="entry name" value="RhoGAP"/>
    <property type="match status" value="1"/>
</dbReference>
<dbReference type="Gene3D" id="1.10.555.10">
    <property type="entry name" value="Rho GTPase activation protein"/>
    <property type="match status" value="1"/>
</dbReference>
<comment type="caution">
    <text evidence="3">The sequence shown here is derived from an EMBL/GenBank/DDBJ whole genome shotgun (WGS) entry which is preliminary data.</text>
</comment>
<evidence type="ECO:0000259" key="2">
    <source>
        <dbReference type="PROSITE" id="PS50238"/>
    </source>
</evidence>
<dbReference type="EMBL" id="JARQWQ010000012">
    <property type="protein sequence ID" value="KAK2568304.1"/>
    <property type="molecule type" value="Genomic_DNA"/>
</dbReference>
<feature type="region of interest" description="Disordered" evidence="1">
    <location>
        <begin position="47"/>
        <end position="113"/>
    </location>
</feature>
<dbReference type="GO" id="GO:0008361">
    <property type="term" value="P:regulation of cell size"/>
    <property type="evidence" value="ECO:0007669"/>
    <property type="project" value="TreeGrafter"/>
</dbReference>
<dbReference type="InterPro" id="IPR008936">
    <property type="entry name" value="Rho_GTPase_activation_prot"/>
</dbReference>
<reference evidence="3" key="2">
    <citation type="journal article" date="2023" name="Science">
        <title>Genomic signatures of disease resistance in endangered staghorn corals.</title>
        <authorList>
            <person name="Vollmer S.V."/>
            <person name="Selwyn J.D."/>
            <person name="Despard B.A."/>
            <person name="Roesel C.L."/>
        </authorList>
    </citation>
    <scope>NUCLEOTIDE SEQUENCE</scope>
    <source>
        <strain evidence="3">K2</strain>
    </source>
</reference>
<sequence length="315" mass="36752">MMSKNYFARLCFAAKKEPRKGWTVSSSQEEESTFEFLKESRVLSKGQCKPNHLDIPHRESDVATEEPWSSSKKKPSREEREAQKQRKKEEKKTREDEKRQKRKEKKQRKDKEKIDKFFENRQKKVNNFTYFAQPLESICEAGCFVPAFVDKCVEFVENSGMQVEGIYRVNGNQADIDPCVELAELGVGVHAVTGAFKSFLKLLPEPIIPGCYQTSLREAMVHVDANDRLARMKKILHNIPPHNLAVFKRVMFHLNRVTEFSDVNKMESRNLSLVLYPTIIRPDFVRLEMSSQMYFILFIQTCIEKCDYLFSNDES</sequence>
<dbReference type="PANTHER" id="PTHR46005">
    <property type="entry name" value="RHO GTPASE-ACTIVATING PROTEIN 190"/>
    <property type="match status" value="1"/>
</dbReference>
<dbReference type="InterPro" id="IPR051978">
    <property type="entry name" value="Rho-GAP_domain"/>
</dbReference>
<dbReference type="GO" id="GO:0007266">
    <property type="term" value="P:Rho protein signal transduction"/>
    <property type="evidence" value="ECO:0007669"/>
    <property type="project" value="TreeGrafter"/>
</dbReference>
<dbReference type="Pfam" id="PF00620">
    <property type="entry name" value="RhoGAP"/>
    <property type="match status" value="1"/>
</dbReference>
<dbReference type="AlphaFoldDB" id="A0AAD9QVL5"/>
<feature type="compositionally biased region" description="Basic and acidic residues" evidence="1">
    <location>
        <begin position="76"/>
        <end position="99"/>
    </location>
</feature>
<feature type="domain" description="Rho-GAP" evidence="2">
    <location>
        <begin position="133"/>
        <end position="310"/>
    </location>
</feature>
<proteinExistence type="predicted"/>
<gene>
    <name evidence="3" type="ORF">P5673_007314</name>
</gene>
<dbReference type="GO" id="GO:0005829">
    <property type="term" value="C:cytosol"/>
    <property type="evidence" value="ECO:0007669"/>
    <property type="project" value="TreeGrafter"/>
</dbReference>
<evidence type="ECO:0000313" key="4">
    <source>
        <dbReference type="Proteomes" id="UP001249851"/>
    </source>
</evidence>
<evidence type="ECO:0000313" key="3">
    <source>
        <dbReference type="EMBL" id="KAK2568304.1"/>
    </source>
</evidence>
<dbReference type="GO" id="GO:0005096">
    <property type="term" value="F:GTPase activator activity"/>
    <property type="evidence" value="ECO:0007669"/>
    <property type="project" value="TreeGrafter"/>
</dbReference>
<feature type="compositionally biased region" description="Basic and acidic residues" evidence="1">
    <location>
        <begin position="51"/>
        <end position="61"/>
    </location>
</feature>